<dbReference type="PANTHER" id="PTHR40035">
    <property type="entry name" value="ATP SYNTHASE PROTEIN I"/>
    <property type="match status" value="1"/>
</dbReference>
<protein>
    <submittedName>
        <fullName evidence="7">ATP synthase subunit I</fullName>
    </submittedName>
</protein>
<feature type="transmembrane region" description="Helical" evidence="6">
    <location>
        <begin position="76"/>
        <end position="95"/>
    </location>
</feature>
<gene>
    <name evidence="7" type="ORF">ACFFGV_16770</name>
</gene>
<dbReference type="RefSeq" id="WP_377350256.1">
    <property type="nucleotide sequence ID" value="NZ_JBHLTP010000013.1"/>
</dbReference>
<comment type="subcellular location">
    <subcellularLocation>
        <location evidence="1">Cell membrane</location>
        <topology evidence="1">Multi-pass membrane protein</topology>
    </subcellularLocation>
</comment>
<evidence type="ECO:0000313" key="8">
    <source>
        <dbReference type="Proteomes" id="UP001589836"/>
    </source>
</evidence>
<reference evidence="7 8" key="1">
    <citation type="submission" date="2024-09" db="EMBL/GenBank/DDBJ databases">
        <authorList>
            <person name="Sun Q."/>
            <person name="Mori K."/>
        </authorList>
    </citation>
    <scope>NUCLEOTIDE SEQUENCE [LARGE SCALE GENOMIC DNA]</scope>
    <source>
        <strain evidence="7 8">NCAIM B.02529</strain>
    </source>
</reference>
<evidence type="ECO:0000256" key="3">
    <source>
        <dbReference type="ARBA" id="ARBA00022692"/>
    </source>
</evidence>
<dbReference type="EMBL" id="JBHLTP010000013">
    <property type="protein sequence ID" value="MFC0525237.1"/>
    <property type="molecule type" value="Genomic_DNA"/>
</dbReference>
<keyword evidence="8" id="KW-1185">Reference proteome</keyword>
<keyword evidence="5 6" id="KW-0472">Membrane</keyword>
<evidence type="ECO:0000256" key="1">
    <source>
        <dbReference type="ARBA" id="ARBA00004651"/>
    </source>
</evidence>
<comment type="caution">
    <text evidence="7">The sequence shown here is derived from an EMBL/GenBank/DDBJ whole genome shotgun (WGS) entry which is preliminary data.</text>
</comment>
<evidence type="ECO:0000256" key="6">
    <source>
        <dbReference type="SAM" id="Phobius"/>
    </source>
</evidence>
<proteinExistence type="predicted"/>
<evidence type="ECO:0000256" key="4">
    <source>
        <dbReference type="ARBA" id="ARBA00022989"/>
    </source>
</evidence>
<dbReference type="InterPro" id="IPR005598">
    <property type="entry name" value="ATP_synth_I"/>
</dbReference>
<name>A0ABV6LS52_9BACI</name>
<keyword evidence="3 6" id="KW-0812">Transmembrane</keyword>
<accession>A0ABV6LS52</accession>
<keyword evidence="2" id="KW-1003">Cell membrane</keyword>
<dbReference type="Pfam" id="PF03899">
    <property type="entry name" value="ATP-synt_I"/>
    <property type="match status" value="1"/>
</dbReference>
<feature type="transmembrane region" description="Helical" evidence="6">
    <location>
        <begin position="101"/>
        <end position="121"/>
    </location>
</feature>
<organism evidence="7 8">
    <name type="scientific">Pontibacillus salicampi</name>
    <dbReference type="NCBI Taxonomy" id="1449801"/>
    <lineage>
        <taxon>Bacteria</taxon>
        <taxon>Bacillati</taxon>
        <taxon>Bacillota</taxon>
        <taxon>Bacilli</taxon>
        <taxon>Bacillales</taxon>
        <taxon>Bacillaceae</taxon>
        <taxon>Pontibacillus</taxon>
    </lineage>
</organism>
<feature type="transmembrane region" description="Helical" evidence="6">
    <location>
        <begin position="18"/>
        <end position="33"/>
    </location>
</feature>
<evidence type="ECO:0000313" key="7">
    <source>
        <dbReference type="EMBL" id="MFC0525237.1"/>
    </source>
</evidence>
<dbReference type="PANTHER" id="PTHR40035:SF1">
    <property type="entry name" value="ATP SYNTHASE PROTEIN I"/>
    <property type="match status" value="1"/>
</dbReference>
<evidence type="ECO:0000256" key="5">
    <source>
        <dbReference type="ARBA" id="ARBA00023136"/>
    </source>
</evidence>
<evidence type="ECO:0000256" key="2">
    <source>
        <dbReference type="ARBA" id="ARBA00022475"/>
    </source>
</evidence>
<dbReference type="InterPro" id="IPR039072">
    <property type="entry name" value="ATP_synth_I_Bacilli"/>
</dbReference>
<dbReference type="Proteomes" id="UP001589836">
    <property type="component" value="Unassembled WGS sequence"/>
</dbReference>
<keyword evidence="4 6" id="KW-1133">Transmembrane helix</keyword>
<sequence>MPDSQQQFQLMTTRQRQWMLYLLAILFLGWAILPYETVTLGLILGATFSFFNLWLMQRSINLLGRAAAENRGAKTFGSFSRLAAGGLAILIALQFNNYFHLIAVIIGLMTTYVVIMIEFIFSTLETSLRKRGE</sequence>
<feature type="transmembrane region" description="Helical" evidence="6">
    <location>
        <begin position="39"/>
        <end position="55"/>
    </location>
</feature>